<dbReference type="InterPro" id="IPR035093">
    <property type="entry name" value="RelE/ParE_toxin_dom_sf"/>
</dbReference>
<comment type="similarity">
    <text evidence="1">Belongs to the RelE toxin family.</text>
</comment>
<keyword evidence="2" id="KW-1277">Toxin-antitoxin system</keyword>
<dbReference type="Pfam" id="PF05016">
    <property type="entry name" value="ParE_toxin"/>
    <property type="match status" value="1"/>
</dbReference>
<dbReference type="InterPro" id="IPR051803">
    <property type="entry name" value="TA_system_RelE-like_toxin"/>
</dbReference>
<protein>
    <submittedName>
        <fullName evidence="3">Type II toxin-antitoxin system RelE/ParE family toxin</fullName>
    </submittedName>
</protein>
<reference evidence="3 4" key="1">
    <citation type="submission" date="2018-09" db="EMBL/GenBank/DDBJ databases">
        <title>Draft genome sequence of Buttiauxella izardii CCUG 35510T.</title>
        <authorList>
            <person name="Salva-Serra F."/>
            <person name="Marathe N."/>
            <person name="Moore E."/>
            <person name="Stadler-Svensson L."/>
            <person name="Engstrom-Jakobsson H."/>
        </authorList>
    </citation>
    <scope>NUCLEOTIDE SEQUENCE [LARGE SCALE GENOMIC DNA]</scope>
    <source>
        <strain evidence="3 4">CCUG 35510</strain>
    </source>
</reference>
<dbReference type="PANTHER" id="PTHR33755:SF9">
    <property type="entry name" value="TOXIN PARE1"/>
    <property type="match status" value="1"/>
</dbReference>
<dbReference type="EMBL" id="QZWH01000002">
    <property type="protein sequence ID" value="RJT27803.1"/>
    <property type="molecule type" value="Genomic_DNA"/>
</dbReference>
<name>A0A3A5JZX6_9ENTR</name>
<accession>A0A3A5JZX6</accession>
<dbReference type="Gene3D" id="3.30.2310.20">
    <property type="entry name" value="RelE-like"/>
    <property type="match status" value="1"/>
</dbReference>
<proteinExistence type="inferred from homology"/>
<comment type="caution">
    <text evidence="3">The sequence shown here is derived from an EMBL/GenBank/DDBJ whole genome shotgun (WGS) entry which is preliminary data.</text>
</comment>
<dbReference type="Proteomes" id="UP000276295">
    <property type="component" value="Unassembled WGS sequence"/>
</dbReference>
<sequence>MAGYKLTEDAQEDMRELKEYSLRQFGAQATREYLAGMRITLQHLATMPAMGTDESGHMFAGVWSFPYMSHTLYYQKADGGIVVIGVIHQSRLPESLLKHR</sequence>
<organism evidence="3 4">
    <name type="scientific">Buttiauxella izardii</name>
    <dbReference type="NCBI Taxonomy" id="82991"/>
    <lineage>
        <taxon>Bacteria</taxon>
        <taxon>Pseudomonadati</taxon>
        <taxon>Pseudomonadota</taxon>
        <taxon>Gammaproteobacteria</taxon>
        <taxon>Enterobacterales</taxon>
        <taxon>Enterobacteriaceae</taxon>
        <taxon>Buttiauxella</taxon>
    </lineage>
</organism>
<dbReference type="RefSeq" id="WP_120062990.1">
    <property type="nucleotide sequence ID" value="NZ_QZWH01000002.1"/>
</dbReference>
<dbReference type="PANTHER" id="PTHR33755">
    <property type="entry name" value="TOXIN PARE1-RELATED"/>
    <property type="match status" value="1"/>
</dbReference>
<evidence type="ECO:0000313" key="3">
    <source>
        <dbReference type="EMBL" id="RJT27803.1"/>
    </source>
</evidence>
<gene>
    <name evidence="3" type="ORF">D6029_01075</name>
</gene>
<evidence type="ECO:0000313" key="4">
    <source>
        <dbReference type="Proteomes" id="UP000276295"/>
    </source>
</evidence>
<evidence type="ECO:0000256" key="2">
    <source>
        <dbReference type="ARBA" id="ARBA00022649"/>
    </source>
</evidence>
<evidence type="ECO:0000256" key="1">
    <source>
        <dbReference type="ARBA" id="ARBA00006226"/>
    </source>
</evidence>
<dbReference type="AlphaFoldDB" id="A0A3A5JZX6"/>
<dbReference type="InterPro" id="IPR007712">
    <property type="entry name" value="RelE/ParE_toxin"/>
</dbReference>
<keyword evidence="4" id="KW-1185">Reference proteome</keyword>
<dbReference type="OrthoDB" id="516834at2"/>